<keyword evidence="3" id="KW-1185">Reference proteome</keyword>
<feature type="transmembrane region" description="Helical" evidence="1">
    <location>
        <begin position="81"/>
        <end position="99"/>
    </location>
</feature>
<proteinExistence type="predicted"/>
<dbReference type="STRING" id="1191523.MROS_1381"/>
<dbReference type="AlphaFoldDB" id="I7A039"/>
<sequence length="192" mass="22947">MNKIEIFKILFYISIVIWLFPPVRQWKTKYFYFFLILVLADPVSMFLKNYVLSSNIHFYFPFISLLLFFSVYRKDKTNEKIYFPVTLTISSFTFILTLIMEQSQLAVGILHFLIVFLFLKEFIIRFSFKSELDIFLLIVIFYEFTTILKYLNVAFGFTNATAYFIITSIFQISFGLFFSIVRGDRARVVIQR</sequence>
<feature type="transmembrane region" description="Helical" evidence="1">
    <location>
        <begin position="105"/>
        <end position="123"/>
    </location>
</feature>
<accession>I7A039</accession>
<protein>
    <submittedName>
        <fullName evidence="2">Uncharacterized protein</fullName>
    </submittedName>
</protein>
<keyword evidence="1" id="KW-1133">Transmembrane helix</keyword>
<keyword evidence="1" id="KW-0812">Transmembrane</keyword>
<dbReference type="RefSeq" id="WP_014856052.1">
    <property type="nucleotide sequence ID" value="NC_018178.1"/>
</dbReference>
<dbReference type="HOGENOM" id="CLU_1413701_0_0_10"/>
<feature type="transmembrane region" description="Helical" evidence="1">
    <location>
        <begin position="161"/>
        <end position="181"/>
    </location>
</feature>
<name>I7A039_MELRP</name>
<dbReference type="EMBL" id="CP003557">
    <property type="protein sequence ID" value="AFN74618.1"/>
    <property type="molecule type" value="Genomic_DNA"/>
</dbReference>
<gene>
    <name evidence="2" type="ordered locus">MROS_1381</name>
</gene>
<feature type="transmembrane region" description="Helical" evidence="1">
    <location>
        <begin position="135"/>
        <end position="155"/>
    </location>
</feature>
<evidence type="ECO:0000313" key="2">
    <source>
        <dbReference type="EMBL" id="AFN74618.1"/>
    </source>
</evidence>
<evidence type="ECO:0000256" key="1">
    <source>
        <dbReference type="SAM" id="Phobius"/>
    </source>
</evidence>
<feature type="transmembrane region" description="Helical" evidence="1">
    <location>
        <begin position="6"/>
        <end position="23"/>
    </location>
</feature>
<organism evidence="2 3">
    <name type="scientific">Melioribacter roseus (strain DSM 23840 / JCM 17771 / VKM B-2668 / P3M-2)</name>
    <dbReference type="NCBI Taxonomy" id="1191523"/>
    <lineage>
        <taxon>Bacteria</taxon>
        <taxon>Pseudomonadati</taxon>
        <taxon>Ignavibacteriota</taxon>
        <taxon>Ignavibacteria</taxon>
        <taxon>Ignavibacteriales</taxon>
        <taxon>Melioribacteraceae</taxon>
        <taxon>Melioribacter</taxon>
    </lineage>
</organism>
<evidence type="ECO:0000313" key="3">
    <source>
        <dbReference type="Proteomes" id="UP000009011"/>
    </source>
</evidence>
<dbReference type="KEGG" id="mro:MROS_1381"/>
<dbReference type="Proteomes" id="UP000009011">
    <property type="component" value="Chromosome"/>
</dbReference>
<keyword evidence="1" id="KW-0472">Membrane</keyword>
<feature type="transmembrane region" description="Helical" evidence="1">
    <location>
        <begin position="56"/>
        <end position="72"/>
    </location>
</feature>
<reference evidence="2 3" key="1">
    <citation type="journal article" date="2013" name="PLoS ONE">
        <title>Genomic analysis of Melioribacter roseus, facultatively anaerobic organotrophic bacterium representing a novel deep lineage within Bacteriodetes/Chlorobi group.</title>
        <authorList>
            <person name="Kadnikov V.V."/>
            <person name="Mardanov A.V."/>
            <person name="Podosokorskaya O.A."/>
            <person name="Gavrilov S.N."/>
            <person name="Kublanov I.V."/>
            <person name="Beletsky A.V."/>
            <person name="Bonch-Osmolovskaya E.A."/>
            <person name="Ravin N.V."/>
        </authorList>
    </citation>
    <scope>NUCLEOTIDE SEQUENCE [LARGE SCALE GENOMIC DNA]</scope>
    <source>
        <strain evidence="3">JCM 17771 / P3M-2</strain>
    </source>
</reference>